<sequence length="244" mass="26160">MSGAGSSDSGLDLSGKLIIKAQLGDDIRRIPIHNEDMTYDELILMMQRVFRCSLDPEDEITLKYKDDDGDLVTIFDTSDLSFAIQCSRILRLTILLSGNSKLKHQRPEITTYAIKRELQEIRNRVTALIDGLDVPVPAAVPVTDTEQGSVGGGAAAVSQNVPMNVNSREFDPLQSPQQGQQPPHVTAAGSTQPTPAVSSATPAASTATPVSSASGQTEVPTKQDESNVYQEVMSSFGLSEGKVM</sequence>
<dbReference type="SUPFAM" id="SSF54277">
    <property type="entry name" value="CAD &amp; PB1 domains"/>
    <property type="match status" value="1"/>
</dbReference>
<accession>A0AAN8ZSF3</accession>
<dbReference type="PANTHER" id="PTHR15335">
    <property type="entry name" value="PROTEIN TFG"/>
    <property type="match status" value="1"/>
</dbReference>
<dbReference type="InterPro" id="IPR000270">
    <property type="entry name" value="PB1_dom"/>
</dbReference>
<feature type="compositionally biased region" description="Low complexity" evidence="1">
    <location>
        <begin position="172"/>
        <end position="183"/>
    </location>
</feature>
<dbReference type="Pfam" id="PF00564">
    <property type="entry name" value="PB1"/>
    <property type="match status" value="1"/>
</dbReference>
<dbReference type="Proteomes" id="UP001381693">
    <property type="component" value="Unassembled WGS sequence"/>
</dbReference>
<dbReference type="CDD" id="cd06401">
    <property type="entry name" value="PB1_TFG"/>
    <property type="match status" value="1"/>
</dbReference>
<proteinExistence type="predicted"/>
<dbReference type="Gene3D" id="3.10.20.90">
    <property type="entry name" value="Phosphatidylinositol 3-kinase Catalytic Subunit, Chain A, domain 1"/>
    <property type="match status" value="1"/>
</dbReference>
<protein>
    <recommendedName>
        <fullName evidence="2">PB1 domain-containing protein</fullName>
    </recommendedName>
</protein>
<feature type="region of interest" description="Disordered" evidence="1">
    <location>
        <begin position="166"/>
        <end position="244"/>
    </location>
</feature>
<feature type="domain" description="PB1" evidence="2">
    <location>
        <begin position="16"/>
        <end position="97"/>
    </location>
</feature>
<dbReference type="InterPro" id="IPR033512">
    <property type="entry name" value="TFG"/>
</dbReference>
<dbReference type="PROSITE" id="PS51745">
    <property type="entry name" value="PB1"/>
    <property type="match status" value="1"/>
</dbReference>
<dbReference type="GO" id="GO:0048208">
    <property type="term" value="P:COPII vesicle coating"/>
    <property type="evidence" value="ECO:0007669"/>
    <property type="project" value="InterPro"/>
</dbReference>
<dbReference type="EMBL" id="JAXCGZ010019072">
    <property type="protein sequence ID" value="KAK7066666.1"/>
    <property type="molecule type" value="Genomic_DNA"/>
</dbReference>
<comment type="caution">
    <text evidence="3">The sequence shown here is derived from an EMBL/GenBank/DDBJ whole genome shotgun (WGS) entry which is preliminary data.</text>
</comment>
<feature type="compositionally biased region" description="Low complexity" evidence="1">
    <location>
        <begin position="193"/>
        <end position="214"/>
    </location>
</feature>
<evidence type="ECO:0000313" key="4">
    <source>
        <dbReference type="Proteomes" id="UP001381693"/>
    </source>
</evidence>
<name>A0AAN8ZSF3_HALRR</name>
<dbReference type="AlphaFoldDB" id="A0AAN8ZSF3"/>
<dbReference type="GO" id="GO:0042802">
    <property type="term" value="F:identical protein binding"/>
    <property type="evidence" value="ECO:0007669"/>
    <property type="project" value="InterPro"/>
</dbReference>
<gene>
    <name evidence="3" type="ORF">SK128_008167</name>
</gene>
<evidence type="ECO:0000259" key="2">
    <source>
        <dbReference type="PROSITE" id="PS51745"/>
    </source>
</evidence>
<keyword evidence="4" id="KW-1185">Reference proteome</keyword>
<dbReference type="PANTHER" id="PTHR15335:SF7">
    <property type="entry name" value="PROTEIN TFG"/>
    <property type="match status" value="1"/>
</dbReference>
<dbReference type="SMART" id="SM00666">
    <property type="entry name" value="PB1"/>
    <property type="match status" value="1"/>
</dbReference>
<reference evidence="3 4" key="1">
    <citation type="submission" date="2023-11" db="EMBL/GenBank/DDBJ databases">
        <title>Halocaridina rubra genome assembly.</title>
        <authorList>
            <person name="Smith C."/>
        </authorList>
    </citation>
    <scope>NUCLEOTIDE SEQUENCE [LARGE SCALE GENOMIC DNA]</scope>
    <source>
        <strain evidence="3">EP-1</strain>
        <tissue evidence="3">Whole</tissue>
    </source>
</reference>
<evidence type="ECO:0000256" key="1">
    <source>
        <dbReference type="SAM" id="MobiDB-lite"/>
    </source>
</evidence>
<organism evidence="3 4">
    <name type="scientific">Halocaridina rubra</name>
    <name type="common">Hawaiian red shrimp</name>
    <dbReference type="NCBI Taxonomy" id="373956"/>
    <lineage>
        <taxon>Eukaryota</taxon>
        <taxon>Metazoa</taxon>
        <taxon>Ecdysozoa</taxon>
        <taxon>Arthropoda</taxon>
        <taxon>Crustacea</taxon>
        <taxon>Multicrustacea</taxon>
        <taxon>Malacostraca</taxon>
        <taxon>Eumalacostraca</taxon>
        <taxon>Eucarida</taxon>
        <taxon>Decapoda</taxon>
        <taxon>Pleocyemata</taxon>
        <taxon>Caridea</taxon>
        <taxon>Atyoidea</taxon>
        <taxon>Atyidae</taxon>
        <taxon>Halocaridina</taxon>
    </lineage>
</organism>
<dbReference type="InterPro" id="IPR053793">
    <property type="entry name" value="PB1-like"/>
</dbReference>
<feature type="compositionally biased region" description="Polar residues" evidence="1">
    <location>
        <begin position="215"/>
        <end position="237"/>
    </location>
</feature>
<evidence type="ECO:0000313" key="3">
    <source>
        <dbReference type="EMBL" id="KAK7066666.1"/>
    </source>
</evidence>
<dbReference type="GO" id="GO:0070971">
    <property type="term" value="C:endoplasmic reticulum exit site"/>
    <property type="evidence" value="ECO:0007669"/>
    <property type="project" value="TreeGrafter"/>
</dbReference>
<dbReference type="InterPro" id="IPR034857">
    <property type="entry name" value="PB1_TFG"/>
</dbReference>